<protein>
    <recommendedName>
        <fullName evidence="4">Coenzyme Q-binding protein COQ10 START domain-containing protein</fullName>
    </recommendedName>
</protein>
<dbReference type="EMBL" id="JAQQBS010001423">
    <property type="protein sequence ID" value="KAK0160366.1"/>
    <property type="molecule type" value="Genomic_DNA"/>
</dbReference>
<evidence type="ECO:0000313" key="5">
    <source>
        <dbReference type="EMBL" id="KAK0160366.1"/>
    </source>
</evidence>
<dbReference type="GO" id="GO:0005739">
    <property type="term" value="C:mitochondrion"/>
    <property type="evidence" value="ECO:0007669"/>
    <property type="project" value="TreeGrafter"/>
</dbReference>
<dbReference type="InterPro" id="IPR005031">
    <property type="entry name" value="COQ10_START"/>
</dbReference>
<feature type="domain" description="Coenzyme Q-binding protein COQ10 START" evidence="4">
    <location>
        <begin position="48"/>
        <end position="176"/>
    </location>
</feature>
<accession>A0AA39F0V1</accession>
<evidence type="ECO:0000256" key="1">
    <source>
        <dbReference type="ARBA" id="ARBA00006885"/>
    </source>
</evidence>
<evidence type="ECO:0000259" key="4">
    <source>
        <dbReference type="Pfam" id="PF03364"/>
    </source>
</evidence>
<proteinExistence type="inferred from homology"/>
<comment type="caution">
    <text evidence="5">The sequence shown here is derived from an EMBL/GenBank/DDBJ whole genome shotgun (WGS) entry which is preliminary data.</text>
</comment>
<dbReference type="SUPFAM" id="SSF55961">
    <property type="entry name" value="Bet v1-like"/>
    <property type="match status" value="1"/>
</dbReference>
<dbReference type="InterPro" id="IPR023393">
    <property type="entry name" value="START-like_dom_sf"/>
</dbReference>
<dbReference type="Pfam" id="PF03364">
    <property type="entry name" value="Polyketide_cyc"/>
    <property type="match status" value="1"/>
</dbReference>
<comment type="similarity">
    <text evidence="1">Belongs to the COQ10 family.</text>
</comment>
<dbReference type="PANTHER" id="PTHR12901:SF10">
    <property type="entry name" value="COENZYME Q-BINDING PROTEIN COQ10, MITOCHONDRIAL"/>
    <property type="match status" value="1"/>
</dbReference>
<evidence type="ECO:0000313" key="6">
    <source>
        <dbReference type="Proteomes" id="UP001168990"/>
    </source>
</evidence>
<dbReference type="GO" id="GO:0048039">
    <property type="term" value="F:ubiquinone binding"/>
    <property type="evidence" value="ECO:0007669"/>
    <property type="project" value="InterPro"/>
</dbReference>
<sequence length="196" mass="22975">MQRYVNPIKNALQTLSCVCLSRIENYRKLHTTLVNSNKIKEYEGRKLIGFSMEEIYDVVADIGHYKNFLPFCKKSDILQREEENLRANLVIGFPPLNESYTSRVTMHRPHFVKAVCTDGKLFNHLNTLWIFNPGLKNNCSTCVIDFSLSFEFKSVFHSHLSNLFFNEIVRQMENAFIDEAQRRYGKPCIKTVRLER</sequence>
<comment type="subunit">
    <text evidence="2">Interacts with coenzyme Q.</text>
</comment>
<dbReference type="AlphaFoldDB" id="A0AA39F0V1"/>
<dbReference type="PANTHER" id="PTHR12901">
    <property type="entry name" value="SPERM PROTEIN HOMOLOG"/>
    <property type="match status" value="1"/>
</dbReference>
<organism evidence="5 6">
    <name type="scientific">Microctonus aethiopoides</name>
    <dbReference type="NCBI Taxonomy" id="144406"/>
    <lineage>
        <taxon>Eukaryota</taxon>
        <taxon>Metazoa</taxon>
        <taxon>Ecdysozoa</taxon>
        <taxon>Arthropoda</taxon>
        <taxon>Hexapoda</taxon>
        <taxon>Insecta</taxon>
        <taxon>Pterygota</taxon>
        <taxon>Neoptera</taxon>
        <taxon>Endopterygota</taxon>
        <taxon>Hymenoptera</taxon>
        <taxon>Apocrita</taxon>
        <taxon>Ichneumonoidea</taxon>
        <taxon>Braconidae</taxon>
        <taxon>Euphorinae</taxon>
        <taxon>Microctonus</taxon>
    </lineage>
</organism>
<evidence type="ECO:0000256" key="2">
    <source>
        <dbReference type="ARBA" id="ARBA00011814"/>
    </source>
</evidence>
<name>A0AA39F0V1_9HYME</name>
<dbReference type="CDD" id="cd07813">
    <property type="entry name" value="COQ10p_like"/>
    <property type="match status" value="1"/>
</dbReference>
<comment type="function">
    <text evidence="3">Required for the function of coenzyme Q in the respiratory chain. May serve as a chaperone or may be involved in the transport of Q6 from its site of synthesis to the catalytic sites of the respiratory complexes.</text>
</comment>
<dbReference type="GO" id="GO:0045333">
    <property type="term" value="P:cellular respiration"/>
    <property type="evidence" value="ECO:0007669"/>
    <property type="project" value="InterPro"/>
</dbReference>
<reference evidence="5" key="2">
    <citation type="submission" date="2023-03" db="EMBL/GenBank/DDBJ databases">
        <authorList>
            <person name="Inwood S.N."/>
            <person name="Skelly J.G."/>
            <person name="Guhlin J."/>
            <person name="Harrop T.W.R."/>
            <person name="Goldson S.G."/>
            <person name="Dearden P.K."/>
        </authorList>
    </citation>
    <scope>NUCLEOTIDE SEQUENCE</scope>
    <source>
        <strain evidence="5">Irish</strain>
        <tissue evidence="5">Whole body</tissue>
    </source>
</reference>
<dbReference type="InterPro" id="IPR044996">
    <property type="entry name" value="COQ10-like"/>
</dbReference>
<evidence type="ECO:0000256" key="3">
    <source>
        <dbReference type="ARBA" id="ARBA00024947"/>
    </source>
</evidence>
<dbReference type="Gene3D" id="3.30.530.20">
    <property type="match status" value="1"/>
</dbReference>
<gene>
    <name evidence="5" type="ORF">PV328_007782</name>
</gene>
<dbReference type="Proteomes" id="UP001168990">
    <property type="component" value="Unassembled WGS sequence"/>
</dbReference>
<keyword evidence="6" id="KW-1185">Reference proteome</keyword>
<reference evidence="5" key="1">
    <citation type="journal article" date="2023" name="bioRxiv">
        <title>Scaffold-level genome assemblies of two parasitoid biocontrol wasps reveal the parthenogenesis mechanism and an associated novel virus.</title>
        <authorList>
            <person name="Inwood S."/>
            <person name="Skelly J."/>
            <person name="Guhlin J."/>
            <person name="Harrop T."/>
            <person name="Goldson S."/>
            <person name="Dearden P."/>
        </authorList>
    </citation>
    <scope>NUCLEOTIDE SEQUENCE</scope>
    <source>
        <strain evidence="5">Irish</strain>
        <tissue evidence="5">Whole body</tissue>
    </source>
</reference>